<evidence type="ECO:0000313" key="3">
    <source>
        <dbReference type="Proteomes" id="UP000789901"/>
    </source>
</evidence>
<organism evidence="2 3">
    <name type="scientific">Gigaspora margarita</name>
    <dbReference type="NCBI Taxonomy" id="4874"/>
    <lineage>
        <taxon>Eukaryota</taxon>
        <taxon>Fungi</taxon>
        <taxon>Fungi incertae sedis</taxon>
        <taxon>Mucoromycota</taxon>
        <taxon>Glomeromycotina</taxon>
        <taxon>Glomeromycetes</taxon>
        <taxon>Diversisporales</taxon>
        <taxon>Gigasporaceae</taxon>
        <taxon>Gigaspora</taxon>
    </lineage>
</organism>
<reference evidence="2 3" key="1">
    <citation type="submission" date="2021-06" db="EMBL/GenBank/DDBJ databases">
        <authorList>
            <person name="Kallberg Y."/>
            <person name="Tangrot J."/>
            <person name="Rosling A."/>
        </authorList>
    </citation>
    <scope>NUCLEOTIDE SEQUENCE [LARGE SCALE GENOMIC DNA]</scope>
    <source>
        <strain evidence="2 3">120-4 pot B 10/14</strain>
    </source>
</reference>
<dbReference type="InterPro" id="IPR000719">
    <property type="entry name" value="Prot_kinase_dom"/>
</dbReference>
<proteinExistence type="predicted"/>
<keyword evidence="3" id="KW-1185">Reference proteome</keyword>
<dbReference type="Proteomes" id="UP000789901">
    <property type="component" value="Unassembled WGS sequence"/>
</dbReference>
<comment type="caution">
    <text evidence="2">The sequence shown here is derived from an EMBL/GenBank/DDBJ whole genome shotgun (WGS) entry which is preliminary data.</text>
</comment>
<dbReference type="EMBL" id="CAJVQB010046200">
    <property type="protein sequence ID" value="CAG8832848.1"/>
    <property type="molecule type" value="Genomic_DNA"/>
</dbReference>
<accession>A0ABN7WI58</accession>
<evidence type="ECO:0000259" key="1">
    <source>
        <dbReference type="PROSITE" id="PS50011"/>
    </source>
</evidence>
<dbReference type="InterPro" id="IPR011009">
    <property type="entry name" value="Kinase-like_dom_sf"/>
</dbReference>
<sequence>MSLPNVYNNSLVEWSKGFTQDNESQTNNLSIKCSAGFTQDYEDQTNNNLLTEWTTDFTQNLSNINLPNIYKDQTNHNLSMEWTVCFTQNQTSNTGITQYREKQINPLQQQYNAKSVKEKEHTTTLVSKHKKKQGFEKCKKCNRKKIPYNKNSNHCRDCYEASLRVLSGNKLIDDFIELTQTSYGSLTRKSKLEFIPYEQFTNIEYFAEGGFSVIYKAIWVDGPITRWCHKKQRYNRRENYDVVLKCLNNSEKMDSNCLNELKNFFNCKNYGYPANFISTIHQYHGIAQDPKTKNYIMIIKFAQNRDLHYFLNKANALSWLEKLNLLRTIAVGLNVLHLQLIDKAEKGEIKFPESIDASASANKINKQATYSSRLLNPLISHALTIQS</sequence>
<name>A0ABN7WI58_GIGMA</name>
<feature type="non-terminal residue" evidence="2">
    <location>
        <position position="387"/>
    </location>
</feature>
<feature type="domain" description="Protein kinase" evidence="1">
    <location>
        <begin position="200"/>
        <end position="387"/>
    </location>
</feature>
<dbReference type="Gene3D" id="1.10.510.10">
    <property type="entry name" value="Transferase(Phosphotransferase) domain 1"/>
    <property type="match status" value="1"/>
</dbReference>
<dbReference type="SUPFAM" id="SSF56112">
    <property type="entry name" value="Protein kinase-like (PK-like)"/>
    <property type="match status" value="1"/>
</dbReference>
<dbReference type="PROSITE" id="PS50011">
    <property type="entry name" value="PROTEIN_KINASE_DOM"/>
    <property type="match status" value="1"/>
</dbReference>
<protein>
    <submittedName>
        <fullName evidence="2">20696_t:CDS:1</fullName>
    </submittedName>
</protein>
<evidence type="ECO:0000313" key="2">
    <source>
        <dbReference type="EMBL" id="CAG8832848.1"/>
    </source>
</evidence>
<gene>
    <name evidence="2" type="ORF">GMARGA_LOCUS31255</name>
</gene>